<gene>
    <name evidence="1" type="ORF">Pyn_13039</name>
</gene>
<accession>A0A314YUC4</accession>
<protein>
    <submittedName>
        <fullName evidence="1">Uncharacterized protein</fullName>
    </submittedName>
</protein>
<keyword evidence="2" id="KW-1185">Reference proteome</keyword>
<organism evidence="1 2">
    <name type="scientific">Prunus yedoensis var. nudiflora</name>
    <dbReference type="NCBI Taxonomy" id="2094558"/>
    <lineage>
        <taxon>Eukaryota</taxon>
        <taxon>Viridiplantae</taxon>
        <taxon>Streptophyta</taxon>
        <taxon>Embryophyta</taxon>
        <taxon>Tracheophyta</taxon>
        <taxon>Spermatophyta</taxon>
        <taxon>Magnoliopsida</taxon>
        <taxon>eudicotyledons</taxon>
        <taxon>Gunneridae</taxon>
        <taxon>Pentapetalae</taxon>
        <taxon>rosids</taxon>
        <taxon>fabids</taxon>
        <taxon>Rosales</taxon>
        <taxon>Rosaceae</taxon>
        <taxon>Amygdaloideae</taxon>
        <taxon>Amygdaleae</taxon>
        <taxon>Prunus</taxon>
    </lineage>
</organism>
<dbReference type="Proteomes" id="UP000250321">
    <property type="component" value="Unassembled WGS sequence"/>
</dbReference>
<comment type="caution">
    <text evidence="1">The sequence shown here is derived from an EMBL/GenBank/DDBJ whole genome shotgun (WGS) entry which is preliminary data.</text>
</comment>
<dbReference type="AlphaFoldDB" id="A0A314YUC4"/>
<evidence type="ECO:0000313" key="2">
    <source>
        <dbReference type="Proteomes" id="UP000250321"/>
    </source>
</evidence>
<dbReference type="EMBL" id="PJQY01000545">
    <property type="protein sequence ID" value="PQQ10100.1"/>
    <property type="molecule type" value="Genomic_DNA"/>
</dbReference>
<evidence type="ECO:0000313" key="1">
    <source>
        <dbReference type="EMBL" id="PQQ10100.1"/>
    </source>
</evidence>
<sequence>MLSWRDYVQGEPMQRLAGSSSPSTDTVAIWTTVRYSTNDAGSGTKCITFWGSTSGSSLDASPSDDSAGYKAMHVGSMLVGFPLWRMSRQLPHSLAKSWLPLEGILLAQYLNLQVMRW</sequence>
<reference evidence="1 2" key="1">
    <citation type="submission" date="2018-02" db="EMBL/GenBank/DDBJ databases">
        <title>Draft genome of wild Prunus yedoensis var. nudiflora.</title>
        <authorList>
            <person name="Baek S."/>
            <person name="Kim J.-H."/>
            <person name="Choi K."/>
            <person name="Kim G.-B."/>
            <person name="Cho A."/>
            <person name="Jang H."/>
            <person name="Shin C.-H."/>
            <person name="Yu H.-J."/>
            <person name="Mun J.-H."/>
        </authorList>
    </citation>
    <scope>NUCLEOTIDE SEQUENCE [LARGE SCALE GENOMIC DNA]</scope>
    <source>
        <strain evidence="2">cv. Jeju island</strain>
        <tissue evidence="1">Leaf</tissue>
    </source>
</reference>
<name>A0A314YUC4_PRUYE</name>
<proteinExistence type="predicted"/>